<evidence type="ECO:0000313" key="1">
    <source>
        <dbReference type="EMBL" id="TCP42408.1"/>
    </source>
</evidence>
<organism evidence="1 2">
    <name type="scientific">Rhodovulum marinum</name>
    <dbReference type="NCBI Taxonomy" id="320662"/>
    <lineage>
        <taxon>Bacteria</taxon>
        <taxon>Pseudomonadati</taxon>
        <taxon>Pseudomonadota</taxon>
        <taxon>Alphaproteobacteria</taxon>
        <taxon>Rhodobacterales</taxon>
        <taxon>Paracoccaceae</taxon>
        <taxon>Rhodovulum</taxon>
    </lineage>
</organism>
<dbReference type="AlphaFoldDB" id="A0A4R2Q3V5"/>
<accession>A0A4R2Q3V5</accession>
<dbReference type="EMBL" id="SLXP01000003">
    <property type="protein sequence ID" value="TCP42408.1"/>
    <property type="molecule type" value="Genomic_DNA"/>
</dbReference>
<comment type="caution">
    <text evidence="1">The sequence shown here is derived from an EMBL/GenBank/DDBJ whole genome shotgun (WGS) entry which is preliminary data.</text>
</comment>
<gene>
    <name evidence="1" type="ORF">EV662_103316</name>
</gene>
<evidence type="ECO:0000313" key="2">
    <source>
        <dbReference type="Proteomes" id="UP000294835"/>
    </source>
</evidence>
<reference evidence="1 2" key="1">
    <citation type="submission" date="2019-03" db="EMBL/GenBank/DDBJ databases">
        <title>Genomic Encyclopedia of Type Strains, Phase IV (KMG-IV): sequencing the most valuable type-strain genomes for metagenomic binning, comparative biology and taxonomic classification.</title>
        <authorList>
            <person name="Goeker M."/>
        </authorList>
    </citation>
    <scope>NUCLEOTIDE SEQUENCE [LARGE SCALE GENOMIC DNA]</scope>
    <source>
        <strain evidence="1 2">DSM 18063</strain>
    </source>
</reference>
<dbReference type="Proteomes" id="UP000294835">
    <property type="component" value="Unassembled WGS sequence"/>
</dbReference>
<keyword evidence="2" id="KW-1185">Reference proteome</keyword>
<sequence>MNLPPSDGLQFFGKVDISARTGVMTVSLMDVADQVLWSTEIAPVMA</sequence>
<proteinExistence type="predicted"/>
<protein>
    <submittedName>
        <fullName evidence="1">Uncharacterized protein</fullName>
    </submittedName>
</protein>
<name>A0A4R2Q3V5_9RHOB</name>